<dbReference type="InterPro" id="IPR058240">
    <property type="entry name" value="rSAM_sf"/>
</dbReference>
<dbReference type="SMART" id="SM00729">
    <property type="entry name" value="Elp3"/>
    <property type="match status" value="1"/>
</dbReference>
<keyword evidence="3" id="KW-0411">Iron-sulfur</keyword>
<dbReference type="InterPro" id="IPR040086">
    <property type="entry name" value="MJ0683-like"/>
</dbReference>
<evidence type="ECO:0000313" key="5">
    <source>
        <dbReference type="EMBL" id="MBP1045703.1"/>
    </source>
</evidence>
<dbReference type="Pfam" id="PF04055">
    <property type="entry name" value="Radical_SAM"/>
    <property type="match status" value="1"/>
</dbReference>
<evidence type="ECO:0000259" key="4">
    <source>
        <dbReference type="SMART" id="SM00729"/>
    </source>
</evidence>
<sequence>MKSIQAKKILTKTKNRNWFGTDYNMNIYRGCHHGCIYCDSRSECYQIDDFDQVSYKENALELLNQELQGKRSKGVIGFGAMSDAYNHLEKKQLLTVKALGLIDAHGFGVSLATKSRLVERDIEQFKSIQQHSPVNIGFSFCTSHDRLASKIERNVSLPSERFEALAKCKESGLYSGVLLMPVLPYITDNWKLLADLVLKAKNAGADYIYPLFGMTLRDRQKNHYFDSLEKLSPEIAEKYRKNFKDTYFFPAENYEYLNDSFKNMCTKLSISYEMTDIIEGYQKSYQMEQGSLF</sequence>
<evidence type="ECO:0000313" key="6">
    <source>
        <dbReference type="Proteomes" id="UP000673375"/>
    </source>
</evidence>
<protein>
    <submittedName>
        <fullName evidence="5">Radical SAM protein</fullName>
    </submittedName>
</protein>
<evidence type="ECO:0000256" key="2">
    <source>
        <dbReference type="ARBA" id="ARBA00023004"/>
    </source>
</evidence>
<organism evidence="5 6">
    <name type="scientific">Enterococcus larvae</name>
    <dbReference type="NCBI Taxonomy" id="2794352"/>
    <lineage>
        <taxon>Bacteria</taxon>
        <taxon>Bacillati</taxon>
        <taxon>Bacillota</taxon>
        <taxon>Bacilli</taxon>
        <taxon>Lactobacillales</taxon>
        <taxon>Enterococcaceae</taxon>
        <taxon>Enterococcus</taxon>
    </lineage>
</organism>
<dbReference type="Gene3D" id="3.80.30.30">
    <property type="match status" value="1"/>
</dbReference>
<dbReference type="SFLD" id="SFLDS00029">
    <property type="entry name" value="Radical_SAM"/>
    <property type="match status" value="1"/>
</dbReference>
<gene>
    <name evidence="5" type="ORF">I6N96_05385</name>
</gene>
<name>A0ABS4CGY9_9ENTE</name>
<dbReference type="SFLD" id="SFLDG01084">
    <property type="entry name" value="Uncharacterised_Radical_SAM_Su"/>
    <property type="match status" value="1"/>
</dbReference>
<dbReference type="InterPro" id="IPR006638">
    <property type="entry name" value="Elp3/MiaA/NifB-like_rSAM"/>
</dbReference>
<reference evidence="5 6" key="1">
    <citation type="submission" date="2020-12" db="EMBL/GenBank/DDBJ databases">
        <title>Vagococcus allomyrinae sp. nov. and Enterococcus lavae sp. nov., isolated from the larvae of Allomyrina dichotoma.</title>
        <authorList>
            <person name="Lee S.D."/>
        </authorList>
    </citation>
    <scope>NUCLEOTIDE SEQUENCE [LARGE SCALE GENOMIC DNA]</scope>
    <source>
        <strain evidence="5 6">BWM-S5</strain>
    </source>
</reference>
<dbReference type="SUPFAM" id="SSF102114">
    <property type="entry name" value="Radical SAM enzymes"/>
    <property type="match status" value="1"/>
</dbReference>
<dbReference type="CDD" id="cd01335">
    <property type="entry name" value="Radical_SAM"/>
    <property type="match status" value="1"/>
</dbReference>
<dbReference type="RefSeq" id="WP_209556490.1">
    <property type="nucleotide sequence ID" value="NZ_JAEDXU010000002.1"/>
</dbReference>
<evidence type="ECO:0000256" key="3">
    <source>
        <dbReference type="ARBA" id="ARBA00023014"/>
    </source>
</evidence>
<accession>A0ABS4CGY9</accession>
<keyword evidence="2" id="KW-0408">Iron</keyword>
<proteinExistence type="predicted"/>
<evidence type="ECO:0000256" key="1">
    <source>
        <dbReference type="ARBA" id="ARBA00022723"/>
    </source>
</evidence>
<keyword evidence="1" id="KW-0479">Metal-binding</keyword>
<keyword evidence="6" id="KW-1185">Reference proteome</keyword>
<dbReference type="PANTHER" id="PTHR43432">
    <property type="entry name" value="SLR0285 PROTEIN"/>
    <property type="match status" value="1"/>
</dbReference>
<comment type="caution">
    <text evidence="5">The sequence shown here is derived from an EMBL/GenBank/DDBJ whole genome shotgun (WGS) entry which is preliminary data.</text>
</comment>
<feature type="domain" description="Elp3/MiaA/NifB-like radical SAM core" evidence="4">
    <location>
        <begin position="21"/>
        <end position="245"/>
    </location>
</feature>
<dbReference type="Proteomes" id="UP000673375">
    <property type="component" value="Unassembled WGS sequence"/>
</dbReference>
<dbReference type="EMBL" id="JAEDXU010000002">
    <property type="protein sequence ID" value="MBP1045703.1"/>
    <property type="molecule type" value="Genomic_DNA"/>
</dbReference>
<dbReference type="PANTHER" id="PTHR43432:SF5">
    <property type="entry name" value="ELP3_MIAA_NIFB-LIKE RADICAL SAM CORE DOMAIN-CONTAINING PROTEIN"/>
    <property type="match status" value="1"/>
</dbReference>
<dbReference type="InterPro" id="IPR007197">
    <property type="entry name" value="rSAM"/>
</dbReference>